<dbReference type="EMBL" id="PPTF01000056">
    <property type="protein sequence ID" value="POA98471.1"/>
    <property type="molecule type" value="Genomic_DNA"/>
</dbReference>
<comment type="caution">
    <text evidence="1">The sequence shown here is derived from an EMBL/GenBank/DDBJ whole genome shotgun (WGS) entry which is preliminary data.</text>
</comment>
<dbReference type="AlphaFoldDB" id="A0A2K4MN11"/>
<organism evidence="1 2">
    <name type="scientific">Chromobacterium sinusclupearum</name>
    <dbReference type="NCBI Taxonomy" id="2077146"/>
    <lineage>
        <taxon>Bacteria</taxon>
        <taxon>Pseudomonadati</taxon>
        <taxon>Pseudomonadota</taxon>
        <taxon>Betaproteobacteria</taxon>
        <taxon>Neisseriales</taxon>
        <taxon>Chromobacteriaceae</taxon>
        <taxon>Chromobacterium</taxon>
    </lineage>
</organism>
<reference evidence="1 2" key="1">
    <citation type="submission" date="2018-01" db="EMBL/GenBank/DDBJ databases">
        <title>Genomic Sequence of Chromobacterium MWU13-2610 from wild cranberry bogs within the Cape Cod National Seashore.</title>
        <authorList>
            <person name="O'Hara-Hanley K."/>
            <person name="Soby S."/>
            <person name="Harrison A."/>
        </authorList>
    </citation>
    <scope>NUCLEOTIDE SEQUENCE [LARGE SCALE GENOMIC DNA]</scope>
    <source>
        <strain evidence="1 2">MWU13-2610</strain>
    </source>
</reference>
<dbReference type="Gene3D" id="2.60.40.4150">
    <property type="entry name" value="Type VI secretion system, lipoprotein SciN"/>
    <property type="match status" value="1"/>
</dbReference>
<evidence type="ECO:0000313" key="1">
    <source>
        <dbReference type="EMBL" id="POA98471.1"/>
    </source>
</evidence>
<dbReference type="InterPro" id="IPR038706">
    <property type="entry name" value="Type_VI_SciN-like_sf"/>
</dbReference>
<dbReference type="PANTHER" id="PTHR37625">
    <property type="entry name" value="OUTER MEMBRANE LIPOPROTEIN-RELATED"/>
    <property type="match status" value="1"/>
</dbReference>
<accession>A0A2K4MN11</accession>
<dbReference type="NCBIfam" id="TIGR03352">
    <property type="entry name" value="VI_chp_3"/>
    <property type="match status" value="1"/>
</dbReference>
<proteinExistence type="predicted"/>
<gene>
    <name evidence="1" type="ORF">C2134_11650</name>
</gene>
<dbReference type="Proteomes" id="UP000236416">
    <property type="component" value="Unassembled WGS sequence"/>
</dbReference>
<sequence>MLDLIREEVKSRNRQVAVKYGKSPIHSPRLFTSNMYFSGADCMDFTTLWHKIILLPLVAALSLLNGCAGPKNITISSEASATLNRDRQGKPLSVVVQVYQLKNDQAFKLLTPDLLASGKPIQDVLGSDVISNKELVFLPGDKKELDISVLEDANYVGVIGYFRQPNPHFWRLLYDAGRVRSKDLKFKVGDCYLQAIKPESIALPDQPKTAKIECQPAGY</sequence>
<keyword evidence="1" id="KW-0449">Lipoprotein</keyword>
<name>A0A2K4MN11_9NEIS</name>
<keyword evidence="2" id="KW-1185">Reference proteome</keyword>
<protein>
    <submittedName>
        <fullName evidence="1">Type VI secretion system lipoprotein TssJ</fullName>
    </submittedName>
</protein>
<dbReference type="InterPro" id="IPR017734">
    <property type="entry name" value="T6SS_SciN"/>
</dbReference>
<dbReference type="Pfam" id="PF12790">
    <property type="entry name" value="T6SS-SciN"/>
    <property type="match status" value="1"/>
</dbReference>
<dbReference type="PANTHER" id="PTHR37625:SF4">
    <property type="entry name" value="OUTER MEMBRANE LIPOPROTEIN"/>
    <property type="match status" value="1"/>
</dbReference>
<evidence type="ECO:0000313" key="2">
    <source>
        <dbReference type="Proteomes" id="UP000236416"/>
    </source>
</evidence>